<name>A0A2V3IQK0_9FLOR</name>
<protein>
    <submittedName>
        <fullName evidence="1">Uncharacterized protein</fullName>
    </submittedName>
</protein>
<dbReference type="Proteomes" id="UP000247409">
    <property type="component" value="Unassembled WGS sequence"/>
</dbReference>
<reference evidence="1 2" key="1">
    <citation type="journal article" date="2018" name="Mol. Biol. Evol.">
        <title>Analysis of the draft genome of the red seaweed Gracilariopsis chorda provides insights into genome size evolution in Rhodophyta.</title>
        <authorList>
            <person name="Lee J."/>
            <person name="Yang E.C."/>
            <person name="Graf L."/>
            <person name="Yang J.H."/>
            <person name="Qiu H."/>
            <person name="Zel Zion U."/>
            <person name="Chan C.X."/>
            <person name="Stephens T.G."/>
            <person name="Weber A.P.M."/>
            <person name="Boo G.H."/>
            <person name="Boo S.M."/>
            <person name="Kim K.M."/>
            <person name="Shin Y."/>
            <person name="Jung M."/>
            <person name="Lee S.J."/>
            <person name="Yim H.S."/>
            <person name="Lee J.H."/>
            <person name="Bhattacharya D."/>
            <person name="Yoon H.S."/>
        </authorList>
    </citation>
    <scope>NUCLEOTIDE SEQUENCE [LARGE SCALE GENOMIC DNA]</scope>
    <source>
        <strain evidence="1 2">SKKU-2015</strain>
        <tissue evidence="1">Whole body</tissue>
    </source>
</reference>
<proteinExistence type="predicted"/>
<evidence type="ECO:0000313" key="1">
    <source>
        <dbReference type="EMBL" id="PXF44344.1"/>
    </source>
</evidence>
<gene>
    <name evidence="1" type="ORF">BWQ96_05908</name>
</gene>
<dbReference type="AlphaFoldDB" id="A0A2V3IQK0"/>
<keyword evidence="2" id="KW-1185">Reference proteome</keyword>
<evidence type="ECO:0000313" key="2">
    <source>
        <dbReference type="Proteomes" id="UP000247409"/>
    </source>
</evidence>
<comment type="caution">
    <text evidence="1">The sequence shown here is derived from an EMBL/GenBank/DDBJ whole genome shotgun (WGS) entry which is preliminary data.</text>
</comment>
<dbReference type="OrthoDB" id="430476at2759"/>
<accession>A0A2V3IQK0</accession>
<organism evidence="1 2">
    <name type="scientific">Gracilariopsis chorda</name>
    <dbReference type="NCBI Taxonomy" id="448386"/>
    <lineage>
        <taxon>Eukaryota</taxon>
        <taxon>Rhodophyta</taxon>
        <taxon>Florideophyceae</taxon>
        <taxon>Rhodymeniophycidae</taxon>
        <taxon>Gracilariales</taxon>
        <taxon>Gracilariaceae</taxon>
        <taxon>Gracilariopsis</taxon>
    </lineage>
</organism>
<dbReference type="EMBL" id="NBIV01000094">
    <property type="protein sequence ID" value="PXF44344.1"/>
    <property type="molecule type" value="Genomic_DNA"/>
</dbReference>
<sequence length="220" mass="24520">MLTRRINECCLTAMEKMKELICYTTSTASQCIRFINIEQSSLKTFLFIDVSFGNSEGLASQLVFLVTIGDQNGNKIILSYESKKSGRGTKGFMAAELLALVHGYDQAYIAKHMLEVMLQMMIPISAYINVRTVFNSVAKHTFMSDKRLAIHISALQGSLRCRELNSIGWTGSEDNVADSFTRLEIPKPGTALLRLIDTSKLSIQINGLAKQIREGKDAFH</sequence>